<dbReference type="InterPro" id="IPR042635">
    <property type="entry name" value="MEGF10/SREC1/2-like"/>
</dbReference>
<reference evidence="3" key="2">
    <citation type="submission" date="2020-11" db="EMBL/GenBank/DDBJ databases">
        <authorList>
            <person name="McCartney M.A."/>
            <person name="Auch B."/>
            <person name="Kono T."/>
            <person name="Mallez S."/>
            <person name="Becker A."/>
            <person name="Gohl D.M."/>
            <person name="Silverstein K.A.T."/>
            <person name="Koren S."/>
            <person name="Bechman K.B."/>
            <person name="Herman A."/>
            <person name="Abrahante J.E."/>
            <person name="Garbe J."/>
        </authorList>
    </citation>
    <scope>NUCLEOTIDE SEQUENCE</scope>
    <source>
        <strain evidence="3">Duluth1</strain>
        <tissue evidence="3">Whole animal</tissue>
    </source>
</reference>
<dbReference type="PANTHER" id="PTHR24043:SF8">
    <property type="entry name" value="EGF-LIKE DOMAIN-CONTAINING PROTEIN"/>
    <property type="match status" value="1"/>
</dbReference>
<comment type="caution">
    <text evidence="3">The sequence shown here is derived from an EMBL/GenBank/DDBJ whole genome shotgun (WGS) entry which is preliminary data.</text>
</comment>
<dbReference type="Proteomes" id="UP000828390">
    <property type="component" value="Unassembled WGS sequence"/>
</dbReference>
<proteinExistence type="predicted"/>
<feature type="domain" description="EGF-like" evidence="2">
    <location>
        <begin position="302"/>
        <end position="342"/>
    </location>
</feature>
<dbReference type="EMBL" id="JAIWYP010000002">
    <property type="protein sequence ID" value="KAH3875438.1"/>
    <property type="molecule type" value="Genomic_DNA"/>
</dbReference>
<organism evidence="3 4">
    <name type="scientific">Dreissena polymorpha</name>
    <name type="common">Zebra mussel</name>
    <name type="synonym">Mytilus polymorpha</name>
    <dbReference type="NCBI Taxonomy" id="45954"/>
    <lineage>
        <taxon>Eukaryota</taxon>
        <taxon>Metazoa</taxon>
        <taxon>Spiralia</taxon>
        <taxon>Lophotrochozoa</taxon>
        <taxon>Mollusca</taxon>
        <taxon>Bivalvia</taxon>
        <taxon>Autobranchia</taxon>
        <taxon>Heteroconchia</taxon>
        <taxon>Euheterodonta</taxon>
        <taxon>Imparidentia</taxon>
        <taxon>Neoheterodontei</taxon>
        <taxon>Myida</taxon>
        <taxon>Dreissenoidea</taxon>
        <taxon>Dreissenidae</taxon>
        <taxon>Dreissena</taxon>
    </lineage>
</organism>
<evidence type="ECO:0000313" key="3">
    <source>
        <dbReference type="EMBL" id="KAH3875438.1"/>
    </source>
</evidence>
<dbReference type="GO" id="GO:0005044">
    <property type="term" value="F:scavenger receptor activity"/>
    <property type="evidence" value="ECO:0007669"/>
    <property type="project" value="InterPro"/>
</dbReference>
<feature type="domain" description="EGF-like" evidence="2">
    <location>
        <begin position="419"/>
        <end position="448"/>
    </location>
</feature>
<evidence type="ECO:0000259" key="2">
    <source>
        <dbReference type="SMART" id="SM00181"/>
    </source>
</evidence>
<name>A0A9D4MF56_DREPO</name>
<feature type="domain" description="EGF-like" evidence="2">
    <location>
        <begin position="450"/>
        <end position="480"/>
    </location>
</feature>
<dbReference type="PANTHER" id="PTHR24043">
    <property type="entry name" value="SCAVENGER RECEPTOR CLASS F"/>
    <property type="match status" value="1"/>
</dbReference>
<gene>
    <name evidence="3" type="ORF">DPMN_038704</name>
</gene>
<reference evidence="3" key="1">
    <citation type="journal article" date="2019" name="bioRxiv">
        <title>The Genome of the Zebra Mussel, Dreissena polymorpha: A Resource for Invasive Species Research.</title>
        <authorList>
            <person name="McCartney M.A."/>
            <person name="Auch B."/>
            <person name="Kono T."/>
            <person name="Mallez S."/>
            <person name="Zhang Y."/>
            <person name="Obille A."/>
            <person name="Becker A."/>
            <person name="Abrahante J.E."/>
            <person name="Garbe J."/>
            <person name="Badalamenti J.P."/>
            <person name="Herman A."/>
            <person name="Mangelson H."/>
            <person name="Liachko I."/>
            <person name="Sullivan S."/>
            <person name="Sone E.D."/>
            <person name="Koren S."/>
            <person name="Silverstein K.A.T."/>
            <person name="Beckman K.B."/>
            <person name="Gohl D.M."/>
        </authorList>
    </citation>
    <scope>NUCLEOTIDE SEQUENCE</scope>
    <source>
        <strain evidence="3">Duluth1</strain>
        <tissue evidence="3">Whole animal</tissue>
    </source>
</reference>
<keyword evidence="1" id="KW-0245">EGF-like domain</keyword>
<keyword evidence="4" id="KW-1185">Reference proteome</keyword>
<dbReference type="SMART" id="SM00181">
    <property type="entry name" value="EGF"/>
    <property type="match status" value="5"/>
</dbReference>
<protein>
    <recommendedName>
        <fullName evidence="2">EGF-like domain-containing protein</fullName>
    </recommendedName>
</protein>
<dbReference type="AlphaFoldDB" id="A0A9D4MF56"/>
<evidence type="ECO:0000313" key="4">
    <source>
        <dbReference type="Proteomes" id="UP000828390"/>
    </source>
</evidence>
<sequence length="553" mass="59558">MQHPVPVRELTCKTGFYGTRCDLSCSPNCAANINGVISCSKDLGLCDEQRCRPGYWDTTCTIQCSAACLRDSAGNRICQFSNGTCIVGCEDTYFGSECDSAGCVTGRYGDRCEFSCLDTCNDNTCGRTSGVCDECNKLPQLQSALCRTAVIFTLRLKVTGFPVETKTVAIKGGFHIIPNNAEQALQVCFATCHVRQTARVYVAAIRRNAPHVRAVTMETHVRARAGIARAESVTKKTELELRRTCFRGNGECDIFEQGRWGTTCSANCSTGCSPSAYERIYCNKTSGVCVVGACSPGFYNIDCTARCDVHCRTDGNGKRNCNFLTGVCRDGCEAGFYSDFCDKSCGENCQGNVCERTGQCFRDLGCRPGFYGPTCSLNCTTTCTDDACNIDDGMCDECKKVAELQTPLCRSAGTNCEVRCPLNCVSSCHRYSAKCDVCPAGYWNLTCNSRCGQCSINVCNQTTAVCLGDCNPGYYGDTCNTSCPFPGAATCERLRGASVTCKPGLYGQNCLSNCSRNCLPSSGGQITCNKLSGSCDSQQQHTLLTSIVTNAMI</sequence>
<feature type="domain" description="EGF-like" evidence="2">
    <location>
        <begin position="344"/>
        <end position="376"/>
    </location>
</feature>
<accession>A0A9D4MF56</accession>
<evidence type="ECO:0000256" key="1">
    <source>
        <dbReference type="ARBA" id="ARBA00022536"/>
    </source>
</evidence>
<dbReference type="InterPro" id="IPR000742">
    <property type="entry name" value="EGF"/>
</dbReference>
<feature type="domain" description="EGF-like" evidence="2">
    <location>
        <begin position="67"/>
        <end position="113"/>
    </location>
</feature>